<proteinExistence type="predicted"/>
<accession>A0A4P8IKD2</accession>
<name>A0A4P8IKD2_9BURK</name>
<dbReference type="KEGG" id="tvl:FAZ95_03200"/>
<dbReference type="AlphaFoldDB" id="A0A4P8IKD2"/>
<keyword evidence="2" id="KW-1185">Reference proteome</keyword>
<protein>
    <submittedName>
        <fullName evidence="1">Uncharacterized protein</fullName>
    </submittedName>
</protein>
<dbReference type="RefSeq" id="WP_137331123.1">
    <property type="nucleotide sequence ID" value="NZ_CP040077.1"/>
</dbReference>
<dbReference type="Proteomes" id="UP000298656">
    <property type="component" value="Chromosome 1"/>
</dbReference>
<reference evidence="1 2" key="1">
    <citation type="submission" date="2019-05" db="EMBL/GenBank/DDBJ databases">
        <title>Burkholderia sp. DHOD12, isolated from subtropical forest soil.</title>
        <authorList>
            <person name="Gao Z.-H."/>
            <person name="Qiu L.-H."/>
        </authorList>
    </citation>
    <scope>NUCLEOTIDE SEQUENCE [LARGE SCALE GENOMIC DNA]</scope>
    <source>
        <strain evidence="1 2">DHOD12</strain>
    </source>
</reference>
<organism evidence="1 2">
    <name type="scientific">Trinickia violacea</name>
    <dbReference type="NCBI Taxonomy" id="2571746"/>
    <lineage>
        <taxon>Bacteria</taxon>
        <taxon>Pseudomonadati</taxon>
        <taxon>Pseudomonadota</taxon>
        <taxon>Betaproteobacteria</taxon>
        <taxon>Burkholderiales</taxon>
        <taxon>Burkholderiaceae</taxon>
        <taxon>Trinickia</taxon>
    </lineage>
</organism>
<gene>
    <name evidence="1" type="ORF">FAZ95_03200</name>
</gene>
<sequence length="192" mass="20551">MKRLSVAIGLSVILAYGGLAIAEDSGPYLVGHWKLDDSFSDFKPPSSAITTANTEFVFINPTSLTLALEYAFFDSQGTFCGCDHDTLKPNGRVRYTMLGELQGGQFSRKLCPGTNATNPQTDGVMKTIVFTSGSANTVYVGDAVQAGYQIDLFGGGRTEADLKAVVLNQNTQNEINSIHQQCAAFTPVPPTK</sequence>
<evidence type="ECO:0000313" key="2">
    <source>
        <dbReference type="Proteomes" id="UP000298656"/>
    </source>
</evidence>
<evidence type="ECO:0000313" key="1">
    <source>
        <dbReference type="EMBL" id="QCP48281.1"/>
    </source>
</evidence>
<dbReference type="EMBL" id="CP040077">
    <property type="protein sequence ID" value="QCP48281.1"/>
    <property type="molecule type" value="Genomic_DNA"/>
</dbReference>